<keyword evidence="1" id="KW-0732">Signal</keyword>
<feature type="chain" id="PRO_5040414952" evidence="1">
    <location>
        <begin position="22"/>
        <end position="98"/>
    </location>
</feature>
<evidence type="ECO:0000313" key="3">
    <source>
        <dbReference type="RefSeq" id="XP_011315140.1"/>
    </source>
</evidence>
<dbReference type="GeneID" id="105274039"/>
<sequence length="98" mass="10674">MNQSITLVTLVLGITAVICTGAVEMCPEENCLASDKCEEIVKGDMKCHLQGTTCCSVVISEFQTHCRHHGGECMKTCSSTLIREVIDCPDNEYCCVLV</sequence>
<dbReference type="KEGG" id="fas:105274039"/>
<dbReference type="OrthoDB" id="6332063at2759"/>
<name>A0A9R1TT38_9HYME</name>
<proteinExistence type="predicted"/>
<dbReference type="RefSeq" id="XP_011315140.1">
    <property type="nucleotide sequence ID" value="XM_011316838.1"/>
</dbReference>
<keyword evidence="2" id="KW-1185">Reference proteome</keyword>
<protein>
    <submittedName>
        <fullName evidence="3">Uncharacterized protein</fullName>
    </submittedName>
</protein>
<accession>A0A9R1TT38</accession>
<evidence type="ECO:0000256" key="1">
    <source>
        <dbReference type="SAM" id="SignalP"/>
    </source>
</evidence>
<organism evidence="2 3">
    <name type="scientific">Fopius arisanus</name>
    <dbReference type="NCBI Taxonomy" id="64838"/>
    <lineage>
        <taxon>Eukaryota</taxon>
        <taxon>Metazoa</taxon>
        <taxon>Ecdysozoa</taxon>
        <taxon>Arthropoda</taxon>
        <taxon>Hexapoda</taxon>
        <taxon>Insecta</taxon>
        <taxon>Pterygota</taxon>
        <taxon>Neoptera</taxon>
        <taxon>Endopterygota</taxon>
        <taxon>Hymenoptera</taxon>
        <taxon>Apocrita</taxon>
        <taxon>Ichneumonoidea</taxon>
        <taxon>Braconidae</taxon>
        <taxon>Opiinae</taxon>
        <taxon>Fopius</taxon>
    </lineage>
</organism>
<gene>
    <name evidence="3" type="primary">LOC105274039</name>
</gene>
<dbReference type="AlphaFoldDB" id="A0A9R1TT38"/>
<evidence type="ECO:0000313" key="2">
    <source>
        <dbReference type="Proteomes" id="UP000694866"/>
    </source>
</evidence>
<dbReference type="Proteomes" id="UP000694866">
    <property type="component" value="Unplaced"/>
</dbReference>
<feature type="signal peptide" evidence="1">
    <location>
        <begin position="1"/>
        <end position="21"/>
    </location>
</feature>
<reference evidence="3" key="1">
    <citation type="submission" date="2025-08" db="UniProtKB">
        <authorList>
            <consortium name="RefSeq"/>
        </authorList>
    </citation>
    <scope>IDENTIFICATION</scope>
    <source>
        <strain evidence="3">USDA-PBARC FA_bdor</strain>
        <tissue evidence="3">Whole organism</tissue>
    </source>
</reference>